<evidence type="ECO:0000256" key="2">
    <source>
        <dbReference type="HAMAP-Rule" id="MF_00984"/>
    </source>
</evidence>
<keyword evidence="6" id="KW-1185">Reference proteome</keyword>
<accession>A0ABT2WES5</accession>
<dbReference type="HAMAP" id="MF_00984">
    <property type="entry name" value="SSB"/>
    <property type="match status" value="1"/>
</dbReference>
<feature type="compositionally biased region" description="Basic and acidic residues" evidence="4">
    <location>
        <begin position="107"/>
        <end position="118"/>
    </location>
</feature>
<dbReference type="PANTHER" id="PTHR10302">
    <property type="entry name" value="SINGLE-STRANDED DNA-BINDING PROTEIN"/>
    <property type="match status" value="1"/>
</dbReference>
<dbReference type="PROSITE" id="PS50935">
    <property type="entry name" value="SSB"/>
    <property type="match status" value="1"/>
</dbReference>
<organism evidence="5 6">
    <name type="scientific">Pallidibacillus thermolactis</name>
    <dbReference type="NCBI Taxonomy" id="251051"/>
    <lineage>
        <taxon>Bacteria</taxon>
        <taxon>Bacillati</taxon>
        <taxon>Bacillota</taxon>
        <taxon>Bacilli</taxon>
        <taxon>Bacillales</taxon>
        <taxon>Bacillaceae</taxon>
        <taxon>Pallidibacillus</taxon>
    </lineage>
</organism>
<evidence type="ECO:0000313" key="6">
    <source>
        <dbReference type="Proteomes" id="UP001208656"/>
    </source>
</evidence>
<dbReference type="Proteomes" id="UP001208656">
    <property type="component" value="Unassembled WGS sequence"/>
</dbReference>
<dbReference type="CDD" id="cd04496">
    <property type="entry name" value="SSB_OBF"/>
    <property type="match status" value="1"/>
</dbReference>
<dbReference type="RefSeq" id="WP_263061400.1">
    <property type="nucleotide sequence ID" value="NZ_JAOUSE010000014.1"/>
</dbReference>
<dbReference type="InterPro" id="IPR000424">
    <property type="entry name" value="Primosome_PriB/ssb"/>
</dbReference>
<feature type="region of interest" description="Disordered" evidence="4">
    <location>
        <begin position="104"/>
        <end position="125"/>
    </location>
</feature>
<reference evidence="5 6" key="1">
    <citation type="submission" date="2022-10" db="EMBL/GenBank/DDBJ databases">
        <title>Description of Fervidibacillus gen. nov. in the family Fervidibacillaceae fam. nov. with two species, Fervidibacillus albus sp. nov., and Fervidibacillus halotolerans sp. nov., isolated from tidal flat sediments.</title>
        <authorList>
            <person name="Kwon K.K."/>
            <person name="Yang S.-H."/>
        </authorList>
    </citation>
    <scope>NUCLEOTIDE SEQUENCE [LARGE SCALE GENOMIC DNA]</scope>
    <source>
        <strain evidence="5 6">DSM 23332</strain>
    </source>
</reference>
<sequence>MINQVTLVGRLTKDPELKITQDGTAVANVTLAVSRNYRNSNGEIETDFVQCTLWRKTAENTVQYCRKGTIIGITGRIQTRSYENHEGRKIYVTDVVADNVRFLSSKPQEKEKEEKSEKPIAAGQA</sequence>
<proteinExistence type="inferred from homology"/>
<evidence type="ECO:0000256" key="4">
    <source>
        <dbReference type="SAM" id="MobiDB-lite"/>
    </source>
</evidence>
<dbReference type="InterPro" id="IPR011344">
    <property type="entry name" value="ssDNA-bd"/>
</dbReference>
<evidence type="ECO:0000256" key="3">
    <source>
        <dbReference type="PIRNR" id="PIRNR002070"/>
    </source>
</evidence>
<gene>
    <name evidence="5" type="primary">ssb</name>
    <name evidence="5" type="ORF">OEV82_06810</name>
</gene>
<comment type="caution">
    <text evidence="2">Lacks conserved residue(s) required for the propagation of feature annotation.</text>
</comment>
<dbReference type="PANTHER" id="PTHR10302:SF27">
    <property type="entry name" value="SINGLE-STRANDED DNA-BINDING PROTEIN"/>
    <property type="match status" value="1"/>
</dbReference>
<dbReference type="EMBL" id="JAOUSE010000014">
    <property type="protein sequence ID" value="MCU9594163.1"/>
    <property type="molecule type" value="Genomic_DNA"/>
</dbReference>
<comment type="subunit">
    <text evidence="2">Homotetramer.</text>
</comment>
<evidence type="ECO:0000313" key="5">
    <source>
        <dbReference type="EMBL" id="MCU9594163.1"/>
    </source>
</evidence>
<dbReference type="Pfam" id="PF00436">
    <property type="entry name" value="SSB"/>
    <property type="match status" value="1"/>
</dbReference>
<protein>
    <recommendedName>
        <fullName evidence="2 3">Single-stranded DNA-binding protein</fullName>
        <shortName evidence="2">SSB</shortName>
    </recommendedName>
</protein>
<dbReference type="Gene3D" id="2.40.50.140">
    <property type="entry name" value="Nucleic acid-binding proteins"/>
    <property type="match status" value="1"/>
</dbReference>
<dbReference type="SUPFAM" id="SSF50249">
    <property type="entry name" value="Nucleic acid-binding proteins"/>
    <property type="match status" value="1"/>
</dbReference>
<dbReference type="PIRSF" id="PIRSF002070">
    <property type="entry name" value="SSB"/>
    <property type="match status" value="1"/>
</dbReference>
<keyword evidence="1 2" id="KW-0238">DNA-binding</keyword>
<name>A0ABT2WES5_9BACI</name>
<comment type="caution">
    <text evidence="5">The sequence shown here is derived from an EMBL/GenBank/DDBJ whole genome shotgun (WGS) entry which is preliminary data.</text>
</comment>
<dbReference type="InterPro" id="IPR012340">
    <property type="entry name" value="NA-bd_OB-fold"/>
</dbReference>
<evidence type="ECO:0000256" key="1">
    <source>
        <dbReference type="ARBA" id="ARBA00023125"/>
    </source>
</evidence>
<dbReference type="GO" id="GO:0003677">
    <property type="term" value="F:DNA binding"/>
    <property type="evidence" value="ECO:0007669"/>
    <property type="project" value="UniProtKB-KW"/>
</dbReference>
<dbReference type="NCBIfam" id="TIGR00621">
    <property type="entry name" value="ssb"/>
    <property type="match status" value="1"/>
</dbReference>